<sequence>MKKIILVLVAFSISCTNTNRKVVIKDHITVNNKEVGSLLVVENQEVRNVVYNFYNWYVNDIYLKNKEYLYSPSFKKLSKGKYGLDIEKYAKHINSITFFSTKYKKFLIDRTVKCNSILLEKKWDFNPLEEYYDFEDCQECDFIVKEYWFGSQEEKNGNFSIKNEYKTEGEAFLYYVQDYIDNEVFSTYEIKVVKENNLYKIDFISVM</sequence>
<dbReference type="EMBL" id="JAGDYP010000005">
    <property type="protein sequence ID" value="MBO1884422.1"/>
    <property type="molecule type" value="Genomic_DNA"/>
</dbReference>
<evidence type="ECO:0000313" key="2">
    <source>
        <dbReference type="Proteomes" id="UP000681610"/>
    </source>
</evidence>
<dbReference type="RefSeq" id="WP_208058912.1">
    <property type="nucleotide sequence ID" value="NZ_JAGDYP010000005.1"/>
</dbReference>
<evidence type="ECO:0008006" key="3">
    <source>
        <dbReference type="Google" id="ProtNLM"/>
    </source>
</evidence>
<proteinExistence type="predicted"/>
<reference evidence="1 2" key="1">
    <citation type="submission" date="2021-03" db="EMBL/GenBank/DDBJ databases">
        <title>Isolation and description of Capnocytophaga bilenii sp. nov., a novel Capnocytophaga species, isolated from a gingivitis subject.</title>
        <authorList>
            <person name="Antezack A."/>
            <person name="Monnet-Corti V."/>
            <person name="La Scola B."/>
        </authorList>
    </citation>
    <scope>NUCLEOTIDE SEQUENCE [LARGE SCALE GENOMIC DNA]</scope>
    <source>
        <strain evidence="1 2">Marseille-Q4570</strain>
    </source>
</reference>
<name>A0ABS3PYL0_9FLAO</name>
<evidence type="ECO:0000313" key="1">
    <source>
        <dbReference type="EMBL" id="MBO1884422.1"/>
    </source>
</evidence>
<organism evidence="1 2">
    <name type="scientific">Capnocytophaga bilenii</name>
    <dbReference type="NCBI Taxonomy" id="2819369"/>
    <lineage>
        <taxon>Bacteria</taxon>
        <taxon>Pseudomonadati</taxon>
        <taxon>Bacteroidota</taxon>
        <taxon>Flavobacteriia</taxon>
        <taxon>Flavobacteriales</taxon>
        <taxon>Flavobacteriaceae</taxon>
        <taxon>Capnocytophaga</taxon>
    </lineage>
</organism>
<gene>
    <name evidence="1" type="ORF">J4N46_08330</name>
</gene>
<comment type="caution">
    <text evidence="1">The sequence shown here is derived from an EMBL/GenBank/DDBJ whole genome shotgun (WGS) entry which is preliminary data.</text>
</comment>
<dbReference type="Proteomes" id="UP000681610">
    <property type="component" value="Unassembled WGS sequence"/>
</dbReference>
<keyword evidence="2" id="KW-1185">Reference proteome</keyword>
<dbReference type="PROSITE" id="PS51257">
    <property type="entry name" value="PROKAR_LIPOPROTEIN"/>
    <property type="match status" value="1"/>
</dbReference>
<accession>A0ABS3PYL0</accession>
<protein>
    <recommendedName>
        <fullName evidence="3">Lipoprotein</fullName>
    </recommendedName>
</protein>